<keyword evidence="5" id="KW-0676">Redox-active center</keyword>
<dbReference type="GO" id="GO:0016491">
    <property type="term" value="F:oxidoreductase activity"/>
    <property type="evidence" value="ECO:0007669"/>
    <property type="project" value="UniProtKB-KW"/>
</dbReference>
<dbReference type="AlphaFoldDB" id="A0A6B0SPT9"/>
<evidence type="ECO:0000313" key="9">
    <source>
        <dbReference type="Proteomes" id="UP000437065"/>
    </source>
</evidence>
<dbReference type="SUPFAM" id="SSF51905">
    <property type="entry name" value="FAD/NAD(P)-binding domain"/>
    <property type="match status" value="1"/>
</dbReference>
<proteinExistence type="predicted"/>
<comment type="caution">
    <text evidence="8">The sequence shown here is derived from an EMBL/GenBank/DDBJ whole genome shotgun (WGS) entry which is preliminary data.</text>
</comment>
<organism evidence="8 9">
    <name type="scientific">Halobaculum saliterrae</name>
    <dbReference type="NCBI Taxonomy" id="2073113"/>
    <lineage>
        <taxon>Archaea</taxon>
        <taxon>Methanobacteriati</taxon>
        <taxon>Methanobacteriota</taxon>
        <taxon>Stenosarchaea group</taxon>
        <taxon>Halobacteria</taxon>
        <taxon>Halobacteriales</taxon>
        <taxon>Haloferacaceae</taxon>
        <taxon>Halobaculum</taxon>
    </lineage>
</organism>
<evidence type="ECO:0000256" key="6">
    <source>
        <dbReference type="SAM" id="MobiDB-lite"/>
    </source>
</evidence>
<evidence type="ECO:0000256" key="4">
    <source>
        <dbReference type="ARBA" id="ARBA00023002"/>
    </source>
</evidence>
<dbReference type="InterPro" id="IPR016156">
    <property type="entry name" value="FAD/NAD-linked_Rdtase_dimer_sf"/>
</dbReference>
<accession>A0A6B0SPT9</accession>
<protein>
    <submittedName>
        <fullName evidence="8">FAD-dependent oxidoreductase</fullName>
    </submittedName>
</protein>
<gene>
    <name evidence="8" type="ORF">GRX01_03655</name>
</gene>
<feature type="region of interest" description="Disordered" evidence="6">
    <location>
        <begin position="1"/>
        <end position="25"/>
    </location>
</feature>
<dbReference type="Proteomes" id="UP000437065">
    <property type="component" value="Unassembled WGS sequence"/>
</dbReference>
<dbReference type="InterPro" id="IPR050260">
    <property type="entry name" value="FAD-bd_OxRdtase"/>
</dbReference>
<dbReference type="Gene3D" id="3.50.50.60">
    <property type="entry name" value="FAD/NAD(P)-binding domain"/>
    <property type="match status" value="1"/>
</dbReference>
<keyword evidence="3" id="KW-0274">FAD</keyword>
<comment type="cofactor">
    <cofactor evidence="1">
        <name>FAD</name>
        <dbReference type="ChEBI" id="CHEBI:57692"/>
    </cofactor>
</comment>
<dbReference type="Gene3D" id="3.30.390.30">
    <property type="match status" value="1"/>
</dbReference>
<evidence type="ECO:0000313" key="8">
    <source>
        <dbReference type="EMBL" id="MXR40447.1"/>
    </source>
</evidence>
<dbReference type="OrthoDB" id="27922at2157"/>
<dbReference type="InterPro" id="IPR036188">
    <property type="entry name" value="FAD/NAD-bd_sf"/>
</dbReference>
<feature type="domain" description="FAD/NAD(P)-binding" evidence="7">
    <location>
        <begin position="5"/>
        <end position="112"/>
    </location>
</feature>
<evidence type="ECO:0000256" key="2">
    <source>
        <dbReference type="ARBA" id="ARBA00022630"/>
    </source>
</evidence>
<sequence length="154" mass="16448">MSDTFVVTGGDAAGMSAASEAKREDPDLDVGFEKGEWVSYAACGMPYYVKGEVEDLQDLVAVTPEEFRNERDIDLWTGHEVVGIDPEAGSVTVEADGETFDQPYDHLLVATAFTAGMTEIGLRNTDLAYAPPFSPVWDSILPAAKVLGGKVAGE</sequence>
<keyword evidence="9" id="KW-1185">Reference proteome</keyword>
<evidence type="ECO:0000256" key="5">
    <source>
        <dbReference type="ARBA" id="ARBA00023284"/>
    </source>
</evidence>
<dbReference type="PANTHER" id="PTHR43429:SF1">
    <property type="entry name" value="NAD(P)H SULFUR OXIDOREDUCTASE (COA-DEPENDENT)"/>
    <property type="match status" value="1"/>
</dbReference>
<keyword evidence="2" id="KW-0285">Flavoprotein</keyword>
<keyword evidence="4" id="KW-0560">Oxidoreductase</keyword>
<evidence type="ECO:0000259" key="7">
    <source>
        <dbReference type="Pfam" id="PF07992"/>
    </source>
</evidence>
<evidence type="ECO:0000256" key="3">
    <source>
        <dbReference type="ARBA" id="ARBA00022827"/>
    </source>
</evidence>
<dbReference type="PANTHER" id="PTHR43429">
    <property type="entry name" value="PYRIDINE NUCLEOTIDE-DISULFIDE OXIDOREDUCTASE DOMAIN-CONTAINING"/>
    <property type="match status" value="1"/>
</dbReference>
<reference evidence="8 9" key="1">
    <citation type="submission" date="2019-12" db="EMBL/GenBank/DDBJ databases">
        <title>Isolation and characterization of three novel carbon monoxide-oxidizing members of Halobacteria from salione crusts and soils.</title>
        <authorList>
            <person name="Myers M.R."/>
            <person name="King G.M."/>
        </authorList>
    </citation>
    <scope>NUCLEOTIDE SEQUENCE [LARGE SCALE GENOMIC DNA]</scope>
    <source>
        <strain evidence="8 9">WSA2</strain>
    </source>
</reference>
<dbReference type="InterPro" id="IPR023753">
    <property type="entry name" value="FAD/NAD-binding_dom"/>
</dbReference>
<dbReference type="EMBL" id="WUUS01000002">
    <property type="protein sequence ID" value="MXR40447.1"/>
    <property type="molecule type" value="Genomic_DNA"/>
</dbReference>
<name>A0A6B0SPT9_9EURY</name>
<evidence type="ECO:0000256" key="1">
    <source>
        <dbReference type="ARBA" id="ARBA00001974"/>
    </source>
</evidence>
<dbReference type="Pfam" id="PF07992">
    <property type="entry name" value="Pyr_redox_2"/>
    <property type="match status" value="1"/>
</dbReference>